<evidence type="ECO:0000256" key="1">
    <source>
        <dbReference type="ARBA" id="ARBA00023015"/>
    </source>
</evidence>
<dbReference type="Pfam" id="PF01418">
    <property type="entry name" value="HTH_6"/>
    <property type="match status" value="1"/>
</dbReference>
<evidence type="ECO:0000256" key="3">
    <source>
        <dbReference type="ARBA" id="ARBA00023163"/>
    </source>
</evidence>
<feature type="domain" description="SIS" evidence="5">
    <location>
        <begin position="127"/>
        <end position="266"/>
    </location>
</feature>
<dbReference type="STRING" id="1423788.FC78_GL000164"/>
<dbReference type="PROSITE" id="PS51071">
    <property type="entry name" value="HTH_RPIR"/>
    <property type="match status" value="1"/>
</dbReference>
<dbReference type="Gene3D" id="1.10.10.10">
    <property type="entry name" value="Winged helix-like DNA-binding domain superfamily/Winged helix DNA-binding domain"/>
    <property type="match status" value="1"/>
</dbReference>
<name>A0A0R1KLU1_9LACO</name>
<keyword evidence="2" id="KW-0238">DNA-binding</keyword>
<organism evidence="6 7">
    <name type="scientific">Companilactobacillus bobalius DSM 19674</name>
    <dbReference type="NCBI Taxonomy" id="1423788"/>
    <lineage>
        <taxon>Bacteria</taxon>
        <taxon>Bacillati</taxon>
        <taxon>Bacillota</taxon>
        <taxon>Bacilli</taxon>
        <taxon>Lactobacillales</taxon>
        <taxon>Lactobacillaceae</taxon>
        <taxon>Companilactobacillus</taxon>
        <taxon>Companilactobacillus bobalius</taxon>
    </lineage>
</organism>
<dbReference type="EMBL" id="AZDY01000041">
    <property type="protein sequence ID" value="KRK81865.1"/>
    <property type="molecule type" value="Genomic_DNA"/>
</dbReference>
<feature type="domain" description="HTH rpiR-type" evidence="4">
    <location>
        <begin position="15"/>
        <end position="91"/>
    </location>
</feature>
<dbReference type="CDD" id="cd05013">
    <property type="entry name" value="SIS_RpiR"/>
    <property type="match status" value="1"/>
</dbReference>
<dbReference type="AlphaFoldDB" id="A0A0R1KLU1"/>
<accession>A0A0R1KLU1</accession>
<protein>
    <submittedName>
        <fullName evidence="6">RpiR family phosphosugar-binding transcriptional regulator</fullName>
    </submittedName>
</protein>
<comment type="caution">
    <text evidence="6">The sequence shown here is derived from an EMBL/GenBank/DDBJ whole genome shotgun (WGS) entry which is preliminary data.</text>
</comment>
<keyword evidence="3" id="KW-0804">Transcription</keyword>
<evidence type="ECO:0000259" key="4">
    <source>
        <dbReference type="PROSITE" id="PS51071"/>
    </source>
</evidence>
<dbReference type="Gene3D" id="3.40.50.10490">
    <property type="entry name" value="Glucose-6-phosphate isomerase like protein, domain 1"/>
    <property type="match status" value="1"/>
</dbReference>
<dbReference type="InterPro" id="IPR035472">
    <property type="entry name" value="RpiR-like_SIS"/>
</dbReference>
<dbReference type="GO" id="GO:0003677">
    <property type="term" value="F:DNA binding"/>
    <property type="evidence" value="ECO:0007669"/>
    <property type="project" value="UniProtKB-KW"/>
</dbReference>
<dbReference type="InterPro" id="IPR000281">
    <property type="entry name" value="HTH_RpiR"/>
</dbReference>
<dbReference type="InterPro" id="IPR047640">
    <property type="entry name" value="RpiR-like"/>
</dbReference>
<keyword evidence="7" id="KW-1185">Reference proteome</keyword>
<sequence>MYNYQEKYNWRIFKMNIDNLIKDKYETLTKSEKKIAQYIMNNKKSIIYGTMETIKKNVSVGDATIVRFSRKLGFSGFNDLKIDLAKTELEENNIDSSHDYYDDIADRLISTIKDTASLINPSDLNKAIQLITNCHKLYIFGVGHSGEIGKDFSKMLLRIGLIVQSETDPHFQSQMAAMMTNNDLVIGISLSGETKDTYDSLQMAKKSGANIISITNNNLSSIAQISDITLRTSIEEFLNGGSLAGQLSQLYVCEVLIRGYERQNGVDAVSLREKALRSIMDKRLNN</sequence>
<evidence type="ECO:0000259" key="5">
    <source>
        <dbReference type="PROSITE" id="PS51464"/>
    </source>
</evidence>
<dbReference type="GO" id="GO:0003700">
    <property type="term" value="F:DNA-binding transcription factor activity"/>
    <property type="evidence" value="ECO:0007669"/>
    <property type="project" value="InterPro"/>
</dbReference>
<dbReference type="PANTHER" id="PTHR30514">
    <property type="entry name" value="GLUCOKINASE"/>
    <property type="match status" value="1"/>
</dbReference>
<keyword evidence="1" id="KW-0805">Transcription regulation</keyword>
<evidence type="ECO:0000256" key="2">
    <source>
        <dbReference type="ARBA" id="ARBA00023125"/>
    </source>
</evidence>
<proteinExistence type="predicted"/>
<dbReference type="InterPro" id="IPR046348">
    <property type="entry name" value="SIS_dom_sf"/>
</dbReference>
<dbReference type="PROSITE" id="PS51464">
    <property type="entry name" value="SIS"/>
    <property type="match status" value="1"/>
</dbReference>
<evidence type="ECO:0000313" key="6">
    <source>
        <dbReference type="EMBL" id="KRK81865.1"/>
    </source>
</evidence>
<dbReference type="SUPFAM" id="SSF53697">
    <property type="entry name" value="SIS domain"/>
    <property type="match status" value="1"/>
</dbReference>
<dbReference type="Proteomes" id="UP000051515">
    <property type="component" value="Unassembled WGS sequence"/>
</dbReference>
<gene>
    <name evidence="6" type="ORF">FC78_GL000164</name>
</gene>
<dbReference type="GO" id="GO:1901135">
    <property type="term" value="P:carbohydrate derivative metabolic process"/>
    <property type="evidence" value="ECO:0007669"/>
    <property type="project" value="InterPro"/>
</dbReference>
<dbReference type="PANTHER" id="PTHR30514:SF1">
    <property type="entry name" value="HTH-TYPE TRANSCRIPTIONAL REGULATOR HEXR-RELATED"/>
    <property type="match status" value="1"/>
</dbReference>
<dbReference type="Pfam" id="PF01380">
    <property type="entry name" value="SIS"/>
    <property type="match status" value="1"/>
</dbReference>
<dbReference type="InterPro" id="IPR009057">
    <property type="entry name" value="Homeodomain-like_sf"/>
</dbReference>
<dbReference type="InterPro" id="IPR036388">
    <property type="entry name" value="WH-like_DNA-bd_sf"/>
</dbReference>
<dbReference type="InterPro" id="IPR001347">
    <property type="entry name" value="SIS_dom"/>
</dbReference>
<evidence type="ECO:0000313" key="7">
    <source>
        <dbReference type="Proteomes" id="UP000051515"/>
    </source>
</evidence>
<dbReference type="PATRIC" id="fig|1423788.3.peg.170"/>
<dbReference type="SUPFAM" id="SSF46689">
    <property type="entry name" value="Homeodomain-like"/>
    <property type="match status" value="1"/>
</dbReference>
<dbReference type="GO" id="GO:0097367">
    <property type="term" value="F:carbohydrate derivative binding"/>
    <property type="evidence" value="ECO:0007669"/>
    <property type="project" value="InterPro"/>
</dbReference>
<reference evidence="6 7" key="1">
    <citation type="journal article" date="2015" name="Genome Announc.">
        <title>Expanding the biotechnology potential of lactobacilli through comparative genomics of 213 strains and associated genera.</title>
        <authorList>
            <person name="Sun Z."/>
            <person name="Harris H.M."/>
            <person name="McCann A."/>
            <person name="Guo C."/>
            <person name="Argimon S."/>
            <person name="Zhang W."/>
            <person name="Yang X."/>
            <person name="Jeffery I.B."/>
            <person name="Cooney J.C."/>
            <person name="Kagawa T.F."/>
            <person name="Liu W."/>
            <person name="Song Y."/>
            <person name="Salvetti E."/>
            <person name="Wrobel A."/>
            <person name="Rasinkangas P."/>
            <person name="Parkhill J."/>
            <person name="Rea M.C."/>
            <person name="O'Sullivan O."/>
            <person name="Ritari J."/>
            <person name="Douillard F.P."/>
            <person name="Paul Ross R."/>
            <person name="Yang R."/>
            <person name="Briner A.E."/>
            <person name="Felis G.E."/>
            <person name="de Vos W.M."/>
            <person name="Barrangou R."/>
            <person name="Klaenhammer T.R."/>
            <person name="Caufield P.W."/>
            <person name="Cui Y."/>
            <person name="Zhang H."/>
            <person name="O'Toole P.W."/>
        </authorList>
    </citation>
    <scope>NUCLEOTIDE SEQUENCE [LARGE SCALE GENOMIC DNA]</scope>
    <source>
        <strain evidence="6 7">DSM 19674</strain>
    </source>
</reference>